<dbReference type="EMBL" id="SPIA01000001">
    <property type="protein sequence ID" value="TFH68996.1"/>
    <property type="molecule type" value="Genomic_DNA"/>
</dbReference>
<evidence type="ECO:0000256" key="3">
    <source>
        <dbReference type="ARBA" id="ARBA00022679"/>
    </source>
</evidence>
<dbReference type="InterPro" id="IPR001173">
    <property type="entry name" value="Glyco_trans_2-like"/>
</dbReference>
<proteinExistence type="inferred from homology"/>
<evidence type="ECO:0000313" key="7">
    <source>
        <dbReference type="Proteomes" id="UP000298133"/>
    </source>
</evidence>
<keyword evidence="7" id="KW-1185">Reference proteome</keyword>
<dbReference type="OrthoDB" id="9069044at2"/>
<dbReference type="InterPro" id="IPR027791">
    <property type="entry name" value="Galactosyl_T_C"/>
</dbReference>
<protein>
    <submittedName>
        <fullName evidence="6">Glycosyltransferase</fullName>
    </submittedName>
</protein>
<comment type="caution">
    <text evidence="6">The sequence shown here is derived from an EMBL/GenBank/DDBJ whole genome shotgun (WGS) entry which is preliminary data.</text>
</comment>
<organism evidence="6 7">
    <name type="scientific">Gammaproteobacteria bacterium LSUCC0057</name>
    <dbReference type="NCBI Taxonomy" id="2559237"/>
    <lineage>
        <taxon>Bacteria</taxon>
        <taxon>Pseudomonadati</taxon>
        <taxon>Pseudomonadota</taxon>
        <taxon>Gammaproteobacteria</taxon>
        <taxon>Cellvibrionales</taxon>
        <taxon>Porticoccaceae</taxon>
        <taxon>SAR92 clade</taxon>
    </lineage>
</organism>
<name>A0A4Y8UJL1_9GAMM</name>
<dbReference type="Pfam" id="PF02709">
    <property type="entry name" value="Glyco_transf_7C"/>
    <property type="match status" value="1"/>
</dbReference>
<evidence type="ECO:0000256" key="1">
    <source>
        <dbReference type="ARBA" id="ARBA00006739"/>
    </source>
</evidence>
<comment type="similarity">
    <text evidence="1">Belongs to the glycosyltransferase 2 family.</text>
</comment>
<dbReference type="GO" id="GO:0016757">
    <property type="term" value="F:glycosyltransferase activity"/>
    <property type="evidence" value="ECO:0007669"/>
    <property type="project" value="UniProtKB-KW"/>
</dbReference>
<dbReference type="AlphaFoldDB" id="A0A4Y8UJL1"/>
<gene>
    <name evidence="6" type="ORF">E3W66_03385</name>
</gene>
<evidence type="ECO:0000313" key="6">
    <source>
        <dbReference type="EMBL" id="TFH68996.1"/>
    </source>
</evidence>
<dbReference type="Proteomes" id="UP000298133">
    <property type="component" value="Unassembled WGS sequence"/>
</dbReference>
<evidence type="ECO:0000259" key="5">
    <source>
        <dbReference type="Pfam" id="PF02709"/>
    </source>
</evidence>
<feature type="domain" description="Glycosyltransferase 2-like" evidence="4">
    <location>
        <begin position="7"/>
        <end position="98"/>
    </location>
</feature>
<accession>A0A4Y8UJL1</accession>
<keyword evidence="3 6" id="KW-0808">Transferase</keyword>
<dbReference type="SUPFAM" id="SSF53448">
    <property type="entry name" value="Nucleotide-diphospho-sugar transferases"/>
    <property type="match status" value="1"/>
</dbReference>
<keyword evidence="2" id="KW-0328">Glycosyltransferase</keyword>
<feature type="domain" description="Galactosyltransferase C-terminal" evidence="5">
    <location>
        <begin position="125"/>
        <end position="170"/>
    </location>
</feature>
<dbReference type="Pfam" id="PF00535">
    <property type="entry name" value="Glycos_transf_2"/>
    <property type="match status" value="1"/>
</dbReference>
<reference evidence="6 7" key="1">
    <citation type="submission" date="2019-03" db="EMBL/GenBank/DDBJ databases">
        <title>Draft genome of Gammaproteobacteria bacterium LSUCC0057, a member of the SAR92 clade.</title>
        <authorList>
            <person name="Lanclos V.C."/>
            <person name="Doiron C."/>
            <person name="Henson M.W."/>
            <person name="Thrash J.C."/>
        </authorList>
    </citation>
    <scope>NUCLEOTIDE SEQUENCE [LARGE SCALE GENOMIC DNA]</scope>
    <source>
        <strain evidence="6 7">LSUCC0057</strain>
    </source>
</reference>
<dbReference type="InterPro" id="IPR029044">
    <property type="entry name" value="Nucleotide-diphossugar_trans"/>
</dbReference>
<sequence>MSSTAFITTCKGRLAHLQQSLPRVVAQQPDEIIVVDYGCPEGAGRWVEENFPTVKVVYVTDDPSFCAARARNIGSRAATADWLFLFDADIVITADLFGWLAEQGELDSFYRASRVDGRRVEDSWGSVICARRHFEKLHGYDESFRGWGGEDDDLYLRLRLLGAREVSYPSELIAVISHDESLRMSFYQQKTKRAHQHINRLYRQAKGQLIALQHFNPVVPQGLCLDLRKRVEQGYQRWHQRGCSEPLKIAFSFNLQMELNRGDQLQQNVETTLTLSVE</sequence>
<dbReference type="PANTHER" id="PTHR43179">
    <property type="entry name" value="RHAMNOSYLTRANSFERASE WBBL"/>
    <property type="match status" value="1"/>
</dbReference>
<dbReference type="PANTHER" id="PTHR43179:SF12">
    <property type="entry name" value="GALACTOFURANOSYLTRANSFERASE GLFT2"/>
    <property type="match status" value="1"/>
</dbReference>
<dbReference type="Gene3D" id="3.90.550.10">
    <property type="entry name" value="Spore Coat Polysaccharide Biosynthesis Protein SpsA, Chain A"/>
    <property type="match status" value="1"/>
</dbReference>
<evidence type="ECO:0000259" key="4">
    <source>
        <dbReference type="Pfam" id="PF00535"/>
    </source>
</evidence>
<evidence type="ECO:0000256" key="2">
    <source>
        <dbReference type="ARBA" id="ARBA00022676"/>
    </source>
</evidence>